<protein>
    <submittedName>
        <fullName evidence="2">Uncharacterized protein</fullName>
    </submittedName>
</protein>
<evidence type="ECO:0000256" key="1">
    <source>
        <dbReference type="SAM" id="MobiDB-lite"/>
    </source>
</evidence>
<organism evidence="2 3">
    <name type="scientific">Bifidobacterium longum</name>
    <dbReference type="NCBI Taxonomy" id="216816"/>
    <lineage>
        <taxon>Bacteria</taxon>
        <taxon>Bacillati</taxon>
        <taxon>Actinomycetota</taxon>
        <taxon>Actinomycetes</taxon>
        <taxon>Bifidobacteriales</taxon>
        <taxon>Bifidobacteriaceae</taxon>
        <taxon>Bifidobacterium</taxon>
    </lineage>
</organism>
<dbReference type="Proteomes" id="UP000257074">
    <property type="component" value="Unassembled WGS sequence"/>
</dbReference>
<proteinExistence type="predicted"/>
<gene>
    <name evidence="2" type="ORF">CE169_13200</name>
</gene>
<dbReference type="AlphaFoldDB" id="A0A3D8TKN2"/>
<feature type="region of interest" description="Disordered" evidence="1">
    <location>
        <begin position="91"/>
        <end position="112"/>
    </location>
</feature>
<sequence length="112" mass="12408">MRIRNGVRHGMRLMSNARAIAPKVASTPSNPVMLMNAALRWMPNFSHPGMDRIIQTTGRRNIGRYRLAAMRSCRQLHRQYTANSAGLIGDQNGAYRPSVVPSTGRKAMASNS</sequence>
<accession>A0A3D8TKN2</accession>
<evidence type="ECO:0000313" key="3">
    <source>
        <dbReference type="Proteomes" id="UP000257074"/>
    </source>
</evidence>
<comment type="caution">
    <text evidence="2">The sequence shown here is derived from an EMBL/GenBank/DDBJ whole genome shotgun (WGS) entry which is preliminary data.</text>
</comment>
<name>A0A3D8TKN2_BIFLN</name>
<feature type="non-terminal residue" evidence="2">
    <location>
        <position position="112"/>
    </location>
</feature>
<dbReference type="EMBL" id="NJNR01000185">
    <property type="protein sequence ID" value="RDW99411.1"/>
    <property type="molecule type" value="Genomic_DNA"/>
</dbReference>
<evidence type="ECO:0000313" key="2">
    <source>
        <dbReference type="EMBL" id="RDW99411.1"/>
    </source>
</evidence>
<reference evidence="2 3" key="1">
    <citation type="journal article" date="2017" name="Anaerobe">
        <title>Quantification, isolation and characterization of Bifidobacterium from the vaginal microbiomes of reproductive aged women.</title>
        <authorList>
            <person name="Freitas A.C."/>
            <person name="Hill J.E."/>
        </authorList>
    </citation>
    <scope>NUCLEOTIDE SEQUENCE [LARGE SCALE GENOMIC DNA]</scope>
    <source>
        <strain evidence="2 3">N6D05</strain>
    </source>
</reference>